<feature type="region of interest" description="Disordered" evidence="1">
    <location>
        <begin position="159"/>
        <end position="191"/>
    </location>
</feature>
<dbReference type="Proteomes" id="UP000294933">
    <property type="component" value="Unassembled WGS sequence"/>
</dbReference>
<name>A0A4Y7Q1H8_9AGAM</name>
<gene>
    <name evidence="2" type="ORF">BD410DRAFT_840851</name>
</gene>
<accession>A0A4Y7Q1H8</accession>
<organism evidence="2 3">
    <name type="scientific">Rickenella mellea</name>
    <dbReference type="NCBI Taxonomy" id="50990"/>
    <lineage>
        <taxon>Eukaryota</taxon>
        <taxon>Fungi</taxon>
        <taxon>Dikarya</taxon>
        <taxon>Basidiomycota</taxon>
        <taxon>Agaricomycotina</taxon>
        <taxon>Agaricomycetes</taxon>
        <taxon>Hymenochaetales</taxon>
        <taxon>Rickenellaceae</taxon>
        <taxon>Rickenella</taxon>
    </lineage>
</organism>
<evidence type="ECO:0000256" key="1">
    <source>
        <dbReference type="SAM" id="MobiDB-lite"/>
    </source>
</evidence>
<evidence type="ECO:0000313" key="3">
    <source>
        <dbReference type="Proteomes" id="UP000294933"/>
    </source>
</evidence>
<dbReference type="VEuPathDB" id="FungiDB:BD410DRAFT_840851"/>
<protein>
    <submittedName>
        <fullName evidence="2">Uncharacterized protein</fullName>
    </submittedName>
</protein>
<evidence type="ECO:0000313" key="2">
    <source>
        <dbReference type="EMBL" id="TDL21156.1"/>
    </source>
</evidence>
<keyword evidence="3" id="KW-1185">Reference proteome</keyword>
<dbReference type="EMBL" id="ML170183">
    <property type="protein sequence ID" value="TDL21156.1"/>
    <property type="molecule type" value="Genomic_DNA"/>
</dbReference>
<reference evidence="2 3" key="1">
    <citation type="submission" date="2018-06" db="EMBL/GenBank/DDBJ databases">
        <title>A transcriptomic atlas of mushroom development highlights an independent origin of complex multicellularity.</title>
        <authorList>
            <consortium name="DOE Joint Genome Institute"/>
            <person name="Krizsan K."/>
            <person name="Almasi E."/>
            <person name="Merenyi Z."/>
            <person name="Sahu N."/>
            <person name="Viragh M."/>
            <person name="Koszo T."/>
            <person name="Mondo S."/>
            <person name="Kiss B."/>
            <person name="Balint B."/>
            <person name="Kues U."/>
            <person name="Barry K."/>
            <person name="Hegedus J.C."/>
            <person name="Henrissat B."/>
            <person name="Johnson J."/>
            <person name="Lipzen A."/>
            <person name="Ohm R."/>
            <person name="Nagy I."/>
            <person name="Pangilinan J."/>
            <person name="Yan J."/>
            <person name="Xiong Y."/>
            <person name="Grigoriev I.V."/>
            <person name="Hibbett D.S."/>
            <person name="Nagy L.G."/>
        </authorList>
    </citation>
    <scope>NUCLEOTIDE SEQUENCE [LARGE SCALE GENOMIC DNA]</scope>
    <source>
        <strain evidence="2 3">SZMC22713</strain>
    </source>
</reference>
<proteinExistence type="predicted"/>
<dbReference type="AlphaFoldDB" id="A0A4Y7Q1H8"/>
<feature type="region of interest" description="Disordered" evidence="1">
    <location>
        <begin position="1"/>
        <end position="21"/>
    </location>
</feature>
<sequence length="191" mass="21230">MKTSISPPAAPSSHLRRVSRSPTRFLQARRTMVVVETRTGDVSYGSSHSERTLAGATCKWTLGKWLEHAVSSSKWQIQELHRASLPEVALTLKQTQAVNKHGADARSPEGLVTEEVVGVLAIIQGWEEAQGLWHQRRPASRHASALSCQIHRRKKLYTRKKDVGQTSSLRNSHKAPRLLLGTLTPQPQPIN</sequence>